<dbReference type="Proteomes" id="UP001527090">
    <property type="component" value="Unassembled WGS sequence"/>
</dbReference>
<dbReference type="RefSeq" id="WP_028532895.1">
    <property type="nucleotide sequence ID" value="NZ_JAMDLY010000011.1"/>
</dbReference>
<sequence length="207" mass="22460">MTVAFFHGVALAFGLIIPLGAQNVFVFNQGALQKRFSRALPVILTAALCDTLLILLAVLGVSLVVLQLAWLQLILFGAGLVFLVYMGWSVWKSEPPNTEQDGNVLNAKKQILFALSVSLLNPHAILDTIGVIGTSSLSYTGNEKFVFTVACVVVSWCWFFALAIAGKAVGKLDSNGRLIRNINKISAIIIWAVAIYILKQLIEQLMA</sequence>
<organism evidence="8 9">
    <name type="scientific">Paenibacillus alvei</name>
    <name type="common">Bacillus alvei</name>
    <dbReference type="NCBI Taxonomy" id="44250"/>
    <lineage>
        <taxon>Bacteria</taxon>
        <taxon>Bacillati</taxon>
        <taxon>Bacillota</taxon>
        <taxon>Bacilli</taxon>
        <taxon>Bacillales</taxon>
        <taxon>Paenibacillaceae</taxon>
        <taxon>Paenibacillus</taxon>
    </lineage>
</organism>
<keyword evidence="3 6" id="KW-0812">Transmembrane</keyword>
<keyword evidence="2" id="KW-1003">Cell membrane</keyword>
<evidence type="ECO:0000313" key="7">
    <source>
        <dbReference type="EMBL" id="MCY9530066.1"/>
    </source>
</evidence>
<feature type="transmembrane region" description="Helical" evidence="6">
    <location>
        <begin position="6"/>
        <end position="27"/>
    </location>
</feature>
<comment type="subcellular location">
    <subcellularLocation>
        <location evidence="1">Cell membrane</location>
        <topology evidence="1">Multi-pass membrane protein</topology>
    </subcellularLocation>
</comment>
<dbReference type="EMBL" id="LS992241">
    <property type="protein sequence ID" value="SYX84123.1"/>
    <property type="molecule type" value="Genomic_DNA"/>
</dbReference>
<feature type="transmembrane region" description="Helical" evidence="6">
    <location>
        <begin position="145"/>
        <end position="165"/>
    </location>
</feature>
<keyword evidence="4 6" id="KW-1133">Transmembrane helix</keyword>
<evidence type="ECO:0000313" key="8">
    <source>
        <dbReference type="EMBL" id="SYX84123.1"/>
    </source>
</evidence>
<dbReference type="GO" id="GO:0015171">
    <property type="term" value="F:amino acid transmembrane transporter activity"/>
    <property type="evidence" value="ECO:0007669"/>
    <property type="project" value="TreeGrafter"/>
</dbReference>
<reference evidence="8" key="1">
    <citation type="submission" date="2018-08" db="EMBL/GenBank/DDBJ databases">
        <authorList>
            <person name="Ferrada E.E."/>
            <person name="Latorre B.A."/>
        </authorList>
    </citation>
    <scope>NUCLEOTIDE SEQUENCE</scope>
    <source>
        <strain evidence="8">Paenibacillus B-LR1</strain>
    </source>
</reference>
<dbReference type="PANTHER" id="PTHR30086:SF20">
    <property type="entry name" value="ARGININE EXPORTER PROTEIN ARGO-RELATED"/>
    <property type="match status" value="1"/>
</dbReference>
<evidence type="ECO:0000256" key="2">
    <source>
        <dbReference type="ARBA" id="ARBA00022475"/>
    </source>
</evidence>
<feature type="transmembrane region" description="Helical" evidence="6">
    <location>
        <begin position="185"/>
        <end position="202"/>
    </location>
</feature>
<evidence type="ECO:0000256" key="5">
    <source>
        <dbReference type="ARBA" id="ARBA00023136"/>
    </source>
</evidence>
<feature type="transmembrane region" description="Helical" evidence="6">
    <location>
        <begin position="69"/>
        <end position="91"/>
    </location>
</feature>
<evidence type="ECO:0000256" key="1">
    <source>
        <dbReference type="ARBA" id="ARBA00004651"/>
    </source>
</evidence>
<gene>
    <name evidence="8" type="primary">yisU</name>
    <name evidence="7" type="ORF">M5X04_12085</name>
    <name evidence="8" type="ORF">PBLR_12545</name>
</gene>
<dbReference type="PANTHER" id="PTHR30086">
    <property type="entry name" value="ARGININE EXPORTER PROTEIN ARGO"/>
    <property type="match status" value="1"/>
</dbReference>
<proteinExistence type="predicted"/>
<dbReference type="Pfam" id="PF01810">
    <property type="entry name" value="LysE"/>
    <property type="match status" value="1"/>
</dbReference>
<dbReference type="GO" id="GO:0005886">
    <property type="term" value="C:plasma membrane"/>
    <property type="evidence" value="ECO:0007669"/>
    <property type="project" value="UniProtKB-SubCell"/>
</dbReference>
<accession>A0A383RBF6</accession>
<evidence type="ECO:0000256" key="6">
    <source>
        <dbReference type="SAM" id="Phobius"/>
    </source>
</evidence>
<evidence type="ECO:0000313" key="10">
    <source>
        <dbReference type="Proteomes" id="UP001527090"/>
    </source>
</evidence>
<reference evidence="7 10" key="3">
    <citation type="submission" date="2022-05" db="EMBL/GenBank/DDBJ databases">
        <title>Genome Sequencing of Bee-Associated Microbes.</title>
        <authorList>
            <person name="Dunlap C."/>
        </authorList>
    </citation>
    <scope>NUCLEOTIDE SEQUENCE [LARGE SCALE GENOMIC DNA]</scope>
    <source>
        <strain evidence="7 10">NRRL NRS-750</strain>
    </source>
</reference>
<dbReference type="Proteomes" id="UP000304148">
    <property type="component" value="Chromosome"/>
</dbReference>
<dbReference type="AlphaFoldDB" id="A0A383RBF6"/>
<feature type="transmembrane region" description="Helical" evidence="6">
    <location>
        <begin position="39"/>
        <end position="63"/>
    </location>
</feature>
<evidence type="ECO:0000313" key="9">
    <source>
        <dbReference type="Proteomes" id="UP000304148"/>
    </source>
</evidence>
<keyword evidence="5 6" id="KW-0472">Membrane</keyword>
<reference evidence="9" key="2">
    <citation type="submission" date="2018-08" db="EMBL/GenBank/DDBJ databases">
        <authorList>
            <person name="Chevrot R."/>
        </authorList>
    </citation>
    <scope>NUCLEOTIDE SEQUENCE [LARGE SCALE GENOMIC DNA]</scope>
</reference>
<protein>
    <submittedName>
        <fullName evidence="7">LysE/ArgO family amino acid transporter</fullName>
    </submittedName>
    <submittedName>
        <fullName evidence="8">Putative aminoacid related metabolite efflux transporter</fullName>
    </submittedName>
</protein>
<evidence type="ECO:0000256" key="4">
    <source>
        <dbReference type="ARBA" id="ARBA00022989"/>
    </source>
</evidence>
<dbReference type="EMBL" id="JAMDLY010000011">
    <property type="protein sequence ID" value="MCY9530066.1"/>
    <property type="molecule type" value="Genomic_DNA"/>
</dbReference>
<dbReference type="InterPro" id="IPR001123">
    <property type="entry name" value="LeuE-type"/>
</dbReference>
<feature type="transmembrane region" description="Helical" evidence="6">
    <location>
        <begin position="111"/>
        <end position="133"/>
    </location>
</feature>
<keyword evidence="10" id="KW-1185">Reference proteome</keyword>
<evidence type="ECO:0000256" key="3">
    <source>
        <dbReference type="ARBA" id="ARBA00022692"/>
    </source>
</evidence>
<name>A0A383RBF6_PAEAL</name>